<name>A0AAE0M545_9PEZI</name>
<dbReference type="Pfam" id="PF00501">
    <property type="entry name" value="AMP-binding"/>
    <property type="match status" value="1"/>
</dbReference>
<dbReference type="InterPro" id="IPR045851">
    <property type="entry name" value="AMP-bd_C_sf"/>
</dbReference>
<dbReference type="PROSITE" id="PS00455">
    <property type="entry name" value="AMP_BINDING"/>
    <property type="match status" value="1"/>
</dbReference>
<dbReference type="SUPFAM" id="SSF56801">
    <property type="entry name" value="Acetyl-CoA synthetase-like"/>
    <property type="match status" value="1"/>
</dbReference>
<comment type="similarity">
    <text evidence="1">Belongs to the ATP-dependent AMP-binding enzyme family.</text>
</comment>
<dbReference type="PANTHER" id="PTHR24096">
    <property type="entry name" value="LONG-CHAIN-FATTY-ACID--COA LIGASE"/>
    <property type="match status" value="1"/>
</dbReference>
<reference evidence="5" key="2">
    <citation type="submission" date="2023-06" db="EMBL/GenBank/DDBJ databases">
        <authorList>
            <consortium name="Lawrence Berkeley National Laboratory"/>
            <person name="Haridas S."/>
            <person name="Hensen N."/>
            <person name="Bonometti L."/>
            <person name="Westerberg I."/>
            <person name="Brannstrom I.O."/>
            <person name="Guillou S."/>
            <person name="Cros-Aarteil S."/>
            <person name="Calhoun S."/>
            <person name="Kuo A."/>
            <person name="Mondo S."/>
            <person name="Pangilinan J."/>
            <person name="Riley R."/>
            <person name="Labutti K."/>
            <person name="Andreopoulos B."/>
            <person name="Lipzen A."/>
            <person name="Chen C."/>
            <person name="Yanf M."/>
            <person name="Daum C."/>
            <person name="Ng V."/>
            <person name="Clum A."/>
            <person name="Steindorff A."/>
            <person name="Ohm R."/>
            <person name="Martin F."/>
            <person name="Silar P."/>
            <person name="Natvig D."/>
            <person name="Lalanne C."/>
            <person name="Gautier V."/>
            <person name="Ament-Velasquez S.L."/>
            <person name="Kruys A."/>
            <person name="Hutchinson M.I."/>
            <person name="Powell A.J."/>
            <person name="Barry K."/>
            <person name="Miller A.N."/>
            <person name="Grigoriev I.V."/>
            <person name="Debuchy R."/>
            <person name="Gladieux P."/>
            <person name="Thoren M.H."/>
            <person name="Johannesson H."/>
        </authorList>
    </citation>
    <scope>NUCLEOTIDE SEQUENCE</scope>
    <source>
        <strain evidence="5">CBS 118394</strain>
    </source>
</reference>
<dbReference type="FunFam" id="3.30.300.30:FF:000007">
    <property type="entry name" value="4-coumarate--CoA ligase 2"/>
    <property type="match status" value="1"/>
</dbReference>
<dbReference type="Gene3D" id="3.30.300.30">
    <property type="match status" value="1"/>
</dbReference>
<dbReference type="InterPro" id="IPR042099">
    <property type="entry name" value="ANL_N_sf"/>
</dbReference>
<dbReference type="EMBL" id="JAUEDM010000004">
    <property type="protein sequence ID" value="KAK3318229.1"/>
    <property type="molecule type" value="Genomic_DNA"/>
</dbReference>
<keyword evidence="2" id="KW-0436">Ligase</keyword>
<organism evidence="5 6">
    <name type="scientific">Apodospora peruviana</name>
    <dbReference type="NCBI Taxonomy" id="516989"/>
    <lineage>
        <taxon>Eukaryota</taxon>
        <taxon>Fungi</taxon>
        <taxon>Dikarya</taxon>
        <taxon>Ascomycota</taxon>
        <taxon>Pezizomycotina</taxon>
        <taxon>Sordariomycetes</taxon>
        <taxon>Sordariomycetidae</taxon>
        <taxon>Sordariales</taxon>
        <taxon>Lasiosphaeriaceae</taxon>
        <taxon>Apodospora</taxon>
    </lineage>
</organism>
<evidence type="ECO:0000256" key="1">
    <source>
        <dbReference type="ARBA" id="ARBA00006432"/>
    </source>
</evidence>
<comment type="caution">
    <text evidence="5">The sequence shown here is derived from an EMBL/GenBank/DDBJ whole genome shotgun (WGS) entry which is preliminary data.</text>
</comment>
<evidence type="ECO:0000313" key="5">
    <source>
        <dbReference type="EMBL" id="KAK3318229.1"/>
    </source>
</evidence>
<reference evidence="5" key="1">
    <citation type="journal article" date="2023" name="Mol. Phylogenet. Evol.">
        <title>Genome-scale phylogeny and comparative genomics of the fungal order Sordariales.</title>
        <authorList>
            <person name="Hensen N."/>
            <person name="Bonometti L."/>
            <person name="Westerberg I."/>
            <person name="Brannstrom I.O."/>
            <person name="Guillou S."/>
            <person name="Cros-Aarteil S."/>
            <person name="Calhoun S."/>
            <person name="Haridas S."/>
            <person name="Kuo A."/>
            <person name="Mondo S."/>
            <person name="Pangilinan J."/>
            <person name="Riley R."/>
            <person name="LaButti K."/>
            <person name="Andreopoulos B."/>
            <person name="Lipzen A."/>
            <person name="Chen C."/>
            <person name="Yan M."/>
            <person name="Daum C."/>
            <person name="Ng V."/>
            <person name="Clum A."/>
            <person name="Steindorff A."/>
            <person name="Ohm R.A."/>
            <person name="Martin F."/>
            <person name="Silar P."/>
            <person name="Natvig D.O."/>
            <person name="Lalanne C."/>
            <person name="Gautier V."/>
            <person name="Ament-Velasquez S.L."/>
            <person name="Kruys A."/>
            <person name="Hutchinson M.I."/>
            <person name="Powell A.J."/>
            <person name="Barry K."/>
            <person name="Miller A.N."/>
            <person name="Grigoriev I.V."/>
            <person name="Debuchy R."/>
            <person name="Gladieux P."/>
            <person name="Hiltunen Thoren M."/>
            <person name="Johannesson H."/>
        </authorList>
    </citation>
    <scope>NUCLEOTIDE SEQUENCE</scope>
    <source>
        <strain evidence="5">CBS 118394</strain>
    </source>
</reference>
<feature type="domain" description="AMP-dependent synthetase/ligase" evidence="3">
    <location>
        <begin position="47"/>
        <end position="429"/>
    </location>
</feature>
<sequence>MASTINRSSGQIIYRAAKTQAFPQVDLLTLLFDSPVCSAGDDTIIHADATDPTKNITKSQLRTLVTSTAHVFRHRYGVGANGLNKDVALCIGSGHFLMPSLFYATIAAGGVFSASNPGSTPKELSVQLSQVHAKLLFCTPDTQATALAAAKLVGLPLNRVLVFTTSTTGTRNALSLAEAHSSLPVPISPDSHHPWTKITSPSALENSIICVLFSSGTTGPPKGCKLSHTNIVSEAALVLDNVRDFYSVRNIPMEYRTIAHLPAAHIAGIQGYFVNQFYLGGTVYWMRNFDFPLFLKYAKTHRMTSFFSVPPVFLAIAKSPLVTDQFDTIDYAVSGAAPMGKELQAAAKRKLGKGKASLSQTWGLSETTGSITAIPRDWAETHGDDVTGSVSMLVANASARIVDDEGRDVEPGRPGEIWVKGPQVVKGYWENEEADRASFDKQGGGWFKTGDVAVFRGGLFYIVDRKKELIKYKGNQVAPAELEALLITHPKIMDAAVIGVDAKNTEVPRAYVVTVDPKAVTAEEIVEWVAKQVSNHKRLRGGVVFLSAIPKSPSGKILRKDLRQLAKQEEGKVAASKL</sequence>
<dbReference type="Gene3D" id="3.40.50.12780">
    <property type="entry name" value="N-terminal domain of ligase-like"/>
    <property type="match status" value="1"/>
</dbReference>
<dbReference type="AlphaFoldDB" id="A0AAE0M545"/>
<keyword evidence="6" id="KW-1185">Reference proteome</keyword>
<dbReference type="InterPro" id="IPR025110">
    <property type="entry name" value="AMP-bd_C"/>
</dbReference>
<evidence type="ECO:0000259" key="3">
    <source>
        <dbReference type="Pfam" id="PF00501"/>
    </source>
</evidence>
<dbReference type="InterPro" id="IPR000873">
    <property type="entry name" value="AMP-dep_synth/lig_dom"/>
</dbReference>
<dbReference type="GO" id="GO:0019748">
    <property type="term" value="P:secondary metabolic process"/>
    <property type="evidence" value="ECO:0007669"/>
    <property type="project" value="TreeGrafter"/>
</dbReference>
<accession>A0AAE0M545</accession>
<dbReference type="PANTHER" id="PTHR24096:SF149">
    <property type="entry name" value="AMP-BINDING DOMAIN-CONTAINING PROTEIN-RELATED"/>
    <property type="match status" value="1"/>
</dbReference>
<dbReference type="Proteomes" id="UP001283341">
    <property type="component" value="Unassembled WGS sequence"/>
</dbReference>
<evidence type="ECO:0000259" key="4">
    <source>
        <dbReference type="Pfam" id="PF13193"/>
    </source>
</evidence>
<dbReference type="GO" id="GO:0016405">
    <property type="term" value="F:CoA-ligase activity"/>
    <property type="evidence" value="ECO:0007669"/>
    <property type="project" value="TreeGrafter"/>
</dbReference>
<dbReference type="Pfam" id="PF13193">
    <property type="entry name" value="AMP-binding_C"/>
    <property type="match status" value="1"/>
</dbReference>
<protein>
    <submittedName>
        <fullName evidence="5">Uncharacterized protein</fullName>
    </submittedName>
</protein>
<dbReference type="InterPro" id="IPR020845">
    <property type="entry name" value="AMP-binding_CS"/>
</dbReference>
<gene>
    <name evidence="5" type="ORF">B0H66DRAFT_556539</name>
</gene>
<evidence type="ECO:0000256" key="2">
    <source>
        <dbReference type="ARBA" id="ARBA00022598"/>
    </source>
</evidence>
<proteinExistence type="inferred from homology"/>
<feature type="domain" description="AMP-binding enzyme C-terminal" evidence="4">
    <location>
        <begin position="481"/>
        <end position="556"/>
    </location>
</feature>
<evidence type="ECO:0000313" key="6">
    <source>
        <dbReference type="Proteomes" id="UP001283341"/>
    </source>
</evidence>